<evidence type="ECO:0000313" key="2">
    <source>
        <dbReference type="EMBL" id="PRY75260.1"/>
    </source>
</evidence>
<dbReference type="OrthoDB" id="7631035at2"/>
<sequence length="278" mass="29667">MTNNVFIIAVISGFIATAGAAQTTAFTNQDASADAVDDLEEDIEDDRERDLGRFGNEGRELGAYGSVALRGTSVKDDDGTTTDVGLGLRYGTYDGLNGIDLTASLAYGETDGVKTEDTLLAGIDYRRDLTNTLFAFGKLEAGFDNMADTDGDFKQDIFVGAGLGYRIYNAADVQWSVQAGPGYRTAKRVNMEDVSEAAASVSSNVFKSLSDATYITNDTDVIYSETATTLVNELALNVAMTETLSLRTGYTTSFNSETDADLSEGVNTLGVSVIYNFN</sequence>
<keyword evidence="3" id="KW-1185">Reference proteome</keyword>
<dbReference type="RefSeq" id="WP_106358945.1">
    <property type="nucleotide sequence ID" value="NZ_PVTP01000013.1"/>
</dbReference>
<feature type="chain" id="PRO_5015760822" evidence="1">
    <location>
        <begin position="21"/>
        <end position="278"/>
    </location>
</feature>
<evidence type="ECO:0000313" key="3">
    <source>
        <dbReference type="Proteomes" id="UP000238007"/>
    </source>
</evidence>
<dbReference type="InterPro" id="IPR007433">
    <property type="entry name" value="DUF481"/>
</dbReference>
<reference evidence="2 3" key="1">
    <citation type="submission" date="2018-03" db="EMBL/GenBank/DDBJ databases">
        <title>Genomic Encyclopedia of Archaeal and Bacterial Type Strains, Phase II (KMG-II): from individual species to whole genera.</title>
        <authorList>
            <person name="Goeker M."/>
        </authorList>
    </citation>
    <scope>NUCLEOTIDE SEQUENCE [LARGE SCALE GENOMIC DNA]</scope>
    <source>
        <strain evidence="2 3">DSM 101533</strain>
    </source>
</reference>
<protein>
    <submittedName>
        <fullName evidence="2">Putative salt-induced outer membrane protein</fullName>
    </submittedName>
</protein>
<dbReference type="AlphaFoldDB" id="A0A2T0VUP5"/>
<dbReference type="EMBL" id="PVTP01000013">
    <property type="protein sequence ID" value="PRY75260.1"/>
    <property type="molecule type" value="Genomic_DNA"/>
</dbReference>
<gene>
    <name evidence="2" type="ORF">CLV80_11370</name>
</gene>
<proteinExistence type="predicted"/>
<name>A0A2T0VUP5_9RHOB</name>
<comment type="caution">
    <text evidence="2">The sequence shown here is derived from an EMBL/GenBank/DDBJ whole genome shotgun (WGS) entry which is preliminary data.</text>
</comment>
<dbReference type="Pfam" id="PF04338">
    <property type="entry name" value="DUF481"/>
    <property type="match status" value="1"/>
</dbReference>
<evidence type="ECO:0000256" key="1">
    <source>
        <dbReference type="SAM" id="SignalP"/>
    </source>
</evidence>
<keyword evidence="1" id="KW-0732">Signal</keyword>
<accession>A0A2T0VUP5</accession>
<feature type="signal peptide" evidence="1">
    <location>
        <begin position="1"/>
        <end position="20"/>
    </location>
</feature>
<organism evidence="2 3">
    <name type="scientific">Yoonia maritima</name>
    <dbReference type="NCBI Taxonomy" id="1435347"/>
    <lineage>
        <taxon>Bacteria</taxon>
        <taxon>Pseudomonadati</taxon>
        <taxon>Pseudomonadota</taxon>
        <taxon>Alphaproteobacteria</taxon>
        <taxon>Rhodobacterales</taxon>
        <taxon>Paracoccaceae</taxon>
        <taxon>Yoonia</taxon>
    </lineage>
</organism>
<dbReference type="Proteomes" id="UP000238007">
    <property type="component" value="Unassembled WGS sequence"/>
</dbReference>